<feature type="compositionally biased region" description="Basic and acidic residues" evidence="1">
    <location>
        <begin position="45"/>
        <end position="69"/>
    </location>
</feature>
<proteinExistence type="predicted"/>
<name>A0A8H3I1D5_9AGAM</name>
<dbReference type="Proteomes" id="UP000663827">
    <property type="component" value="Unassembled WGS sequence"/>
</dbReference>
<feature type="non-terminal residue" evidence="2">
    <location>
        <position position="124"/>
    </location>
</feature>
<evidence type="ECO:0000313" key="2">
    <source>
        <dbReference type="EMBL" id="CAE7213829.1"/>
    </source>
</evidence>
<protein>
    <submittedName>
        <fullName evidence="2">Uncharacterized protein</fullName>
    </submittedName>
</protein>
<feature type="compositionally biased region" description="Basic and acidic residues" evidence="1">
    <location>
        <begin position="1"/>
        <end position="10"/>
    </location>
</feature>
<accession>A0A8H3I1D5</accession>
<feature type="compositionally biased region" description="Polar residues" evidence="1">
    <location>
        <begin position="75"/>
        <end position="87"/>
    </location>
</feature>
<feature type="region of interest" description="Disordered" evidence="1">
    <location>
        <begin position="1"/>
        <end position="124"/>
    </location>
</feature>
<reference evidence="2" key="1">
    <citation type="submission" date="2021-01" db="EMBL/GenBank/DDBJ databases">
        <authorList>
            <person name="Kaushik A."/>
        </authorList>
    </citation>
    <scope>NUCLEOTIDE SEQUENCE</scope>
    <source>
        <strain evidence="2">AG5</strain>
    </source>
</reference>
<gene>
    <name evidence="2" type="ORF">RDB_LOCUS156569</name>
</gene>
<dbReference type="EMBL" id="CAJNJQ010004766">
    <property type="protein sequence ID" value="CAE7213829.1"/>
    <property type="molecule type" value="Genomic_DNA"/>
</dbReference>
<feature type="compositionally biased region" description="Basic residues" evidence="1">
    <location>
        <begin position="90"/>
        <end position="99"/>
    </location>
</feature>
<sequence>PETDPEPEREVEPEEELPAEEESQSQSQSQSLPVPPKSKRPKMRPRPDPTPEPQPEHEQGGEPEGELKTGESAPQVKNSGPKRQNSARLAKNKSKHHPTHTPDGLRIKSATPMLVTREGLRPRK</sequence>
<dbReference type="AlphaFoldDB" id="A0A8H3I1D5"/>
<feature type="compositionally biased region" description="Acidic residues" evidence="1">
    <location>
        <begin position="11"/>
        <end position="23"/>
    </location>
</feature>
<evidence type="ECO:0000313" key="3">
    <source>
        <dbReference type="Proteomes" id="UP000663827"/>
    </source>
</evidence>
<comment type="caution">
    <text evidence="2">The sequence shown here is derived from an EMBL/GenBank/DDBJ whole genome shotgun (WGS) entry which is preliminary data.</text>
</comment>
<evidence type="ECO:0000256" key="1">
    <source>
        <dbReference type="SAM" id="MobiDB-lite"/>
    </source>
</evidence>
<organism evidence="2 3">
    <name type="scientific">Rhizoctonia solani</name>
    <dbReference type="NCBI Taxonomy" id="456999"/>
    <lineage>
        <taxon>Eukaryota</taxon>
        <taxon>Fungi</taxon>
        <taxon>Dikarya</taxon>
        <taxon>Basidiomycota</taxon>
        <taxon>Agaricomycotina</taxon>
        <taxon>Agaricomycetes</taxon>
        <taxon>Cantharellales</taxon>
        <taxon>Ceratobasidiaceae</taxon>
        <taxon>Rhizoctonia</taxon>
    </lineage>
</organism>